<name>A0A484HNW7_9BACT</name>
<gene>
    <name evidence="1" type="ORF">EPICR_50274</name>
</gene>
<sequence length="58" mass="6504">MSREPLRGEKFPKARIGIWGAWSDMAVITLLTDFGLADEYAGVMKGHPGPLPRRRHRG</sequence>
<organism evidence="1">
    <name type="scientific">uncultured Desulfobacteraceae bacterium</name>
    <dbReference type="NCBI Taxonomy" id="218296"/>
    <lineage>
        <taxon>Bacteria</taxon>
        <taxon>Pseudomonadati</taxon>
        <taxon>Thermodesulfobacteriota</taxon>
        <taxon>Desulfobacteria</taxon>
        <taxon>Desulfobacterales</taxon>
        <taxon>Desulfobacteraceae</taxon>
        <taxon>environmental samples</taxon>
    </lineage>
</organism>
<reference evidence="1" key="1">
    <citation type="submission" date="2019-01" db="EMBL/GenBank/DDBJ databases">
        <authorList>
            <consortium name="Genoscope - CEA"/>
            <person name="William W."/>
        </authorList>
    </citation>
    <scope>NUCLEOTIDE SEQUENCE</scope>
    <source>
        <strain evidence="1">CR-1</strain>
    </source>
</reference>
<dbReference type="Gene3D" id="3.40.50.10790">
    <property type="entry name" value="S-adenosyl-l-methionine hydroxide adenosyltransferase, N-terminal"/>
    <property type="match status" value="1"/>
</dbReference>
<accession>A0A484HNW7</accession>
<evidence type="ECO:0000313" key="1">
    <source>
        <dbReference type="EMBL" id="VEN74993.1"/>
    </source>
</evidence>
<dbReference type="InterPro" id="IPR023228">
    <property type="entry name" value="SAM_OH_AdoTrfase_N_sf"/>
</dbReference>
<dbReference type="SUPFAM" id="SSF102522">
    <property type="entry name" value="Bacterial fluorinating enzyme, N-terminal domain"/>
    <property type="match status" value="1"/>
</dbReference>
<proteinExistence type="predicted"/>
<dbReference type="EMBL" id="CAACVI010000045">
    <property type="protein sequence ID" value="VEN74993.1"/>
    <property type="molecule type" value="Genomic_DNA"/>
</dbReference>
<protein>
    <submittedName>
        <fullName evidence="1">Uncharacterized protein</fullName>
    </submittedName>
</protein>
<dbReference type="AlphaFoldDB" id="A0A484HNW7"/>